<comment type="caution">
    <text evidence="1">The sequence shown here is derived from an EMBL/GenBank/DDBJ whole genome shotgun (WGS) entry which is preliminary data.</text>
</comment>
<proteinExistence type="predicted"/>
<gene>
    <name evidence="1" type="ORF">V1286_006384</name>
</gene>
<reference evidence="1 2" key="1">
    <citation type="submission" date="2024-02" db="EMBL/GenBank/DDBJ databases">
        <title>Adaptive strategies in a cosmopolitan and abundant soil bacterium.</title>
        <authorList>
            <person name="Carini P."/>
        </authorList>
    </citation>
    <scope>NUCLEOTIDE SEQUENCE [LARGE SCALE GENOMIC DNA]</scope>
    <source>
        <strain evidence="1 2">AZCC 1608</strain>
    </source>
</reference>
<keyword evidence="2" id="KW-1185">Reference proteome</keyword>
<sequence>MGVRACSGEALRISGKIGTISLHLTSLHLVPPPIQTSRRASSDEIIAVNAKGMTMKKPLLSIEEPEPKKTVRADRPPTEGFATIVDGHFKSQFDTAEAAEVSGRKLKTAYPMLQVQVYDAVMKARTLLS</sequence>
<dbReference type="EMBL" id="JAZHRV010000001">
    <property type="protein sequence ID" value="MEH2558855.1"/>
    <property type="molecule type" value="Genomic_DNA"/>
</dbReference>
<dbReference type="Proteomes" id="UP001364224">
    <property type="component" value="Unassembled WGS sequence"/>
</dbReference>
<evidence type="ECO:0000313" key="1">
    <source>
        <dbReference type="EMBL" id="MEH2558855.1"/>
    </source>
</evidence>
<protein>
    <submittedName>
        <fullName evidence="1">Uncharacterized protein</fullName>
    </submittedName>
</protein>
<organism evidence="1 2">
    <name type="scientific">Bradyrhizobium algeriense</name>
    <dbReference type="NCBI Taxonomy" id="634784"/>
    <lineage>
        <taxon>Bacteria</taxon>
        <taxon>Pseudomonadati</taxon>
        <taxon>Pseudomonadota</taxon>
        <taxon>Alphaproteobacteria</taxon>
        <taxon>Hyphomicrobiales</taxon>
        <taxon>Nitrobacteraceae</taxon>
        <taxon>Bradyrhizobium</taxon>
    </lineage>
</organism>
<evidence type="ECO:0000313" key="2">
    <source>
        <dbReference type="Proteomes" id="UP001364224"/>
    </source>
</evidence>
<name>A0ABU8BJX3_9BRAD</name>
<accession>A0ABU8BJX3</accession>